<dbReference type="AlphaFoldDB" id="A0A7G1P739"/>
<keyword evidence="3" id="KW-1185">Reference proteome</keyword>
<dbReference type="OrthoDB" id="4315616at2"/>
<dbReference type="KEGG" id="sgm:GCM10017557_56610"/>
<dbReference type="Pfam" id="PF04149">
    <property type="entry name" value="DUF397"/>
    <property type="match status" value="1"/>
</dbReference>
<organism evidence="2 3">
    <name type="scientific">Streptomyces aurantiacus</name>
    <dbReference type="NCBI Taxonomy" id="47760"/>
    <lineage>
        <taxon>Bacteria</taxon>
        <taxon>Bacillati</taxon>
        <taxon>Actinomycetota</taxon>
        <taxon>Actinomycetes</taxon>
        <taxon>Kitasatosporales</taxon>
        <taxon>Streptomycetaceae</taxon>
        <taxon>Streptomyces</taxon>
        <taxon>Streptomyces aurantiacus group</taxon>
    </lineage>
</organism>
<dbReference type="Proteomes" id="UP000516444">
    <property type="component" value="Chromosome"/>
</dbReference>
<feature type="domain" description="DUF397" evidence="1">
    <location>
        <begin position="5"/>
        <end position="55"/>
    </location>
</feature>
<dbReference type="InterPro" id="IPR007278">
    <property type="entry name" value="DUF397"/>
</dbReference>
<proteinExistence type="predicted"/>
<dbReference type="EMBL" id="AP023440">
    <property type="protein sequence ID" value="BCL30802.1"/>
    <property type="molecule type" value="Genomic_DNA"/>
</dbReference>
<gene>
    <name evidence="2" type="ORF">GCM10017557_56610</name>
</gene>
<reference evidence="2 3" key="1">
    <citation type="journal article" date="2014" name="Int. J. Syst. Evol. Microbiol.">
        <title>Complete genome sequence of Corynebacterium casei LMG S-19264T (=DSM 44701T), isolated from a smear-ripened cheese.</title>
        <authorList>
            <consortium name="US DOE Joint Genome Institute (JGI-PGF)"/>
            <person name="Walter F."/>
            <person name="Albersmeier A."/>
            <person name="Kalinowski J."/>
            <person name="Ruckert C."/>
        </authorList>
    </citation>
    <scope>NUCLEOTIDE SEQUENCE [LARGE SCALE GENOMIC DNA]</scope>
    <source>
        <strain evidence="2 3">JCM 4677</strain>
    </source>
</reference>
<name>A0A7G1P739_9ACTN</name>
<accession>A0A7G1P739</accession>
<sequence>MPEYEYRKSSYSNEKAECVEIATNIPTTIAIRDSKNLTGPSLQIRPATWTAFLASSRVRTGAGRAGASQPVA</sequence>
<dbReference type="RefSeq" id="WP_079103971.1">
    <property type="nucleotide sequence ID" value="NZ_AP023440.1"/>
</dbReference>
<evidence type="ECO:0000259" key="1">
    <source>
        <dbReference type="Pfam" id="PF04149"/>
    </source>
</evidence>
<evidence type="ECO:0000313" key="3">
    <source>
        <dbReference type="Proteomes" id="UP000516444"/>
    </source>
</evidence>
<evidence type="ECO:0000313" key="2">
    <source>
        <dbReference type="EMBL" id="BCL30802.1"/>
    </source>
</evidence>
<protein>
    <recommendedName>
        <fullName evidence="1">DUF397 domain-containing protein</fullName>
    </recommendedName>
</protein>